<name>A0A369BQC2_9BACL</name>
<comment type="caution">
    <text evidence="1">The sequence shown here is derived from an EMBL/GenBank/DDBJ whole genome shotgun (WGS) entry which is preliminary data.</text>
</comment>
<gene>
    <name evidence="1" type="ORF">DFP94_101842</name>
</gene>
<dbReference type="RefSeq" id="WP_245954459.1">
    <property type="nucleotide sequence ID" value="NZ_QPJW01000001.1"/>
</dbReference>
<dbReference type="EMBL" id="QPJW01000001">
    <property type="protein sequence ID" value="RCX23245.1"/>
    <property type="molecule type" value="Genomic_DNA"/>
</dbReference>
<accession>A0A369BQC2</accession>
<keyword evidence="2" id="KW-1185">Reference proteome</keyword>
<sequence>MTMEIEGLGEIYPEVVVALQKLNENCKNAEGLWLLGGSCGLSLQGVPLDKAPRDIDIYTDMEHADKLHGLLKSSALDEPRLDESGLYTSRLSHYKLDDMTLELVGGFQIKTSGALYRTEVSDILAPAARRVSLGEGNISLMPLAHEFVFNVLRKRPDRYQAIASIIRKHPEQHLETLIRLLERNLWTFECITRMAELLDQPLLSARWGELDGSHT</sequence>
<proteinExistence type="predicted"/>
<evidence type="ECO:0000313" key="2">
    <source>
        <dbReference type="Proteomes" id="UP000253090"/>
    </source>
</evidence>
<dbReference type="Proteomes" id="UP000253090">
    <property type="component" value="Unassembled WGS sequence"/>
</dbReference>
<dbReference type="SUPFAM" id="SSF81301">
    <property type="entry name" value="Nucleotidyltransferase"/>
    <property type="match status" value="1"/>
</dbReference>
<evidence type="ECO:0000313" key="1">
    <source>
        <dbReference type="EMBL" id="RCX23245.1"/>
    </source>
</evidence>
<organism evidence="1 2">
    <name type="scientific">Fontibacillus phaseoli</name>
    <dbReference type="NCBI Taxonomy" id="1416533"/>
    <lineage>
        <taxon>Bacteria</taxon>
        <taxon>Bacillati</taxon>
        <taxon>Bacillota</taxon>
        <taxon>Bacilli</taxon>
        <taxon>Bacillales</taxon>
        <taxon>Paenibacillaceae</taxon>
        <taxon>Fontibacillus</taxon>
    </lineage>
</organism>
<dbReference type="AlphaFoldDB" id="A0A369BQC2"/>
<reference evidence="1 2" key="1">
    <citation type="submission" date="2018-07" db="EMBL/GenBank/DDBJ databases">
        <title>Genomic Encyclopedia of Type Strains, Phase III (KMG-III): the genomes of soil and plant-associated and newly described type strains.</title>
        <authorList>
            <person name="Whitman W."/>
        </authorList>
    </citation>
    <scope>NUCLEOTIDE SEQUENCE [LARGE SCALE GENOMIC DNA]</scope>
    <source>
        <strain evidence="1 2">CECT 8333</strain>
    </source>
</reference>
<dbReference type="Gene3D" id="3.30.460.40">
    <property type="match status" value="1"/>
</dbReference>
<dbReference type="InterPro" id="IPR043519">
    <property type="entry name" value="NT_sf"/>
</dbReference>
<protein>
    <submittedName>
        <fullName evidence="1">Uncharacterized protein</fullName>
    </submittedName>
</protein>